<dbReference type="Gene3D" id="2.30.110.10">
    <property type="entry name" value="Electron Transport, Fmn-binding Protein, Chain A"/>
    <property type="match status" value="1"/>
</dbReference>
<dbReference type="AlphaFoldDB" id="A0A3A4NE35"/>
<dbReference type="Pfam" id="PF12900">
    <property type="entry name" value="Pyridox_ox_2"/>
    <property type="match status" value="1"/>
</dbReference>
<reference evidence="1 2" key="1">
    <citation type="journal article" date="2017" name="ISME J.">
        <title>Energy and carbon metabolisms in a deep terrestrial subsurface fluid microbial community.</title>
        <authorList>
            <person name="Momper L."/>
            <person name="Jungbluth S.P."/>
            <person name="Lee M.D."/>
            <person name="Amend J.P."/>
        </authorList>
    </citation>
    <scope>NUCLEOTIDE SEQUENCE [LARGE SCALE GENOMIC DNA]</scope>
    <source>
        <strain evidence="1">SURF_5</strain>
    </source>
</reference>
<accession>A0A3A4NE35</accession>
<dbReference type="PANTHER" id="PTHR34071">
    <property type="entry name" value="5-NITROIMIDAZOLE ANTIBIOTICS RESISTANCE PROTEIN, NIMA-FAMILY-RELATED PROTEIN-RELATED"/>
    <property type="match status" value="1"/>
</dbReference>
<gene>
    <name evidence="1" type="ORF">C4520_13005</name>
</gene>
<comment type="caution">
    <text evidence="1">The sequence shown here is derived from an EMBL/GenBank/DDBJ whole genome shotgun (WGS) entry which is preliminary data.</text>
</comment>
<dbReference type="PANTHER" id="PTHR34071:SF2">
    <property type="entry name" value="FLAVIN-NUCLEOTIDE-BINDING PROTEIN"/>
    <property type="match status" value="1"/>
</dbReference>
<dbReference type="InterPro" id="IPR024747">
    <property type="entry name" value="Pyridox_Oxase-rel"/>
</dbReference>
<organism evidence="1 2">
    <name type="scientific">Abyssobacteria bacterium (strain SURF_5)</name>
    <dbReference type="NCBI Taxonomy" id="2093360"/>
    <lineage>
        <taxon>Bacteria</taxon>
        <taxon>Pseudomonadati</taxon>
        <taxon>Candidatus Hydrogenedentota</taxon>
        <taxon>Candidatus Abyssobacteria</taxon>
    </lineage>
</organism>
<evidence type="ECO:0000313" key="1">
    <source>
        <dbReference type="EMBL" id="RJP19363.1"/>
    </source>
</evidence>
<dbReference type="EMBL" id="QZKU01000091">
    <property type="protein sequence ID" value="RJP19363.1"/>
    <property type="molecule type" value="Genomic_DNA"/>
</dbReference>
<name>A0A3A4NE35_ABYX5</name>
<dbReference type="SUPFAM" id="SSF50475">
    <property type="entry name" value="FMN-binding split barrel"/>
    <property type="match status" value="1"/>
</dbReference>
<dbReference type="InterPro" id="IPR012349">
    <property type="entry name" value="Split_barrel_FMN-bd"/>
</dbReference>
<evidence type="ECO:0000313" key="2">
    <source>
        <dbReference type="Proteomes" id="UP000265882"/>
    </source>
</evidence>
<proteinExistence type="predicted"/>
<protein>
    <submittedName>
        <fullName evidence="1">Pyridoxamine 5'-phosphate oxidase family protein</fullName>
    </submittedName>
</protein>
<sequence>MQRSRWCPSPKPKLALSAQEAHLVKIWIENQDEIREILERALVGRLGVIAGGEPYIVPLNYVYAGGRIYFHTGLEGRKFEGIGGDRPACFEVDELLEIVPNEQACLYTAYYRSVIIMGKTRLLEDENEKMRALEFLLKKYTGAVPVEPPPVHALAIVNVCEITPDRITAKANLPATEPG</sequence>
<dbReference type="Proteomes" id="UP000265882">
    <property type="component" value="Unassembled WGS sequence"/>
</dbReference>